<accession>A0A917GYF5</accession>
<feature type="transmembrane region" description="Helical" evidence="6">
    <location>
        <begin position="178"/>
        <end position="198"/>
    </location>
</feature>
<dbReference type="AlphaFoldDB" id="A0A917GYF5"/>
<feature type="transmembrane region" description="Helical" evidence="6">
    <location>
        <begin position="110"/>
        <end position="127"/>
    </location>
</feature>
<feature type="transmembrane region" description="Helical" evidence="6">
    <location>
        <begin position="84"/>
        <end position="103"/>
    </location>
</feature>
<feature type="transmembrane region" description="Helical" evidence="6">
    <location>
        <begin position="147"/>
        <end position="166"/>
    </location>
</feature>
<feature type="transmembrane region" description="Helical" evidence="6">
    <location>
        <begin position="335"/>
        <end position="353"/>
    </location>
</feature>
<dbReference type="Pfam" id="PF05425">
    <property type="entry name" value="CopD"/>
    <property type="match status" value="1"/>
</dbReference>
<keyword evidence="2" id="KW-1003">Cell membrane</keyword>
<dbReference type="Proteomes" id="UP000622860">
    <property type="component" value="Unassembled WGS sequence"/>
</dbReference>
<name>A0A917GYF5_9BACI</name>
<feature type="transmembrane region" description="Helical" evidence="6">
    <location>
        <begin position="41"/>
        <end position="64"/>
    </location>
</feature>
<comment type="caution">
    <text evidence="8">The sequence shown here is derived from an EMBL/GenBank/DDBJ whole genome shotgun (WGS) entry which is preliminary data.</text>
</comment>
<evidence type="ECO:0000313" key="9">
    <source>
        <dbReference type="Proteomes" id="UP000622860"/>
    </source>
</evidence>
<organism evidence="8 9">
    <name type="scientific">Virgibacillus oceani</name>
    <dbReference type="NCBI Taxonomy" id="1479511"/>
    <lineage>
        <taxon>Bacteria</taxon>
        <taxon>Bacillati</taxon>
        <taxon>Bacillota</taxon>
        <taxon>Bacilli</taxon>
        <taxon>Bacillales</taxon>
        <taxon>Bacillaceae</taxon>
        <taxon>Virgibacillus</taxon>
    </lineage>
</organism>
<sequence>MFLVSLTEFILYICFSVLIGSLILFMVPEDKKPPMYVPKKVIYIVTGLIPLAAFLPVFRTAYVLTGDKDIWFILKNVVLTFEIGKAWLFISFVSIILICVLLAKNLKTKVHLKTWAIVLALLMLFGYTKSSHAATITEWQGFVFHTLHFLSITIWIGILFVVSWFSKNKSNWLTFLKWFTPVALTCLIITVVAGYFTMQIDINSYDDPNASILQEYQNSLVINYGQVLVLKHIFIISLVLFALINGILFRKKHNHDSFNPLTWARLESVYALIVFGLTAFMGQSWPPHQISLLIKTEGASPLFSALYDGEIINSMQNATSSEIINVTTSFGFESFLLFGLGLLFMVLTTIAAARKRSVFISTFSSLLMVLSIYFGIMMGIQ</sequence>
<dbReference type="EMBL" id="BMFR01000001">
    <property type="protein sequence ID" value="GGG61344.1"/>
    <property type="molecule type" value="Genomic_DNA"/>
</dbReference>
<gene>
    <name evidence="8" type="ORF">GCM10011398_00790</name>
</gene>
<keyword evidence="9" id="KW-1185">Reference proteome</keyword>
<feature type="transmembrane region" description="Helical" evidence="6">
    <location>
        <begin position="6"/>
        <end position="29"/>
    </location>
</feature>
<evidence type="ECO:0000256" key="6">
    <source>
        <dbReference type="SAM" id="Phobius"/>
    </source>
</evidence>
<dbReference type="InterPro" id="IPR008457">
    <property type="entry name" value="Cu-R_CopD_dom"/>
</dbReference>
<keyword evidence="5 6" id="KW-0472">Membrane</keyword>
<keyword evidence="3 6" id="KW-0812">Transmembrane</keyword>
<evidence type="ECO:0000256" key="1">
    <source>
        <dbReference type="ARBA" id="ARBA00004651"/>
    </source>
</evidence>
<dbReference type="InterPro" id="IPR032694">
    <property type="entry name" value="CopC/D"/>
</dbReference>
<proteinExistence type="predicted"/>
<dbReference type="GO" id="GO:0006825">
    <property type="term" value="P:copper ion transport"/>
    <property type="evidence" value="ECO:0007669"/>
    <property type="project" value="InterPro"/>
</dbReference>
<dbReference type="GO" id="GO:0005886">
    <property type="term" value="C:plasma membrane"/>
    <property type="evidence" value="ECO:0007669"/>
    <property type="project" value="UniProtKB-SubCell"/>
</dbReference>
<evidence type="ECO:0000259" key="7">
    <source>
        <dbReference type="Pfam" id="PF05425"/>
    </source>
</evidence>
<reference evidence="8" key="1">
    <citation type="journal article" date="2014" name="Int. J. Syst. Evol. Microbiol.">
        <title>Complete genome sequence of Corynebacterium casei LMG S-19264T (=DSM 44701T), isolated from a smear-ripened cheese.</title>
        <authorList>
            <consortium name="US DOE Joint Genome Institute (JGI-PGF)"/>
            <person name="Walter F."/>
            <person name="Albersmeier A."/>
            <person name="Kalinowski J."/>
            <person name="Ruckert C."/>
        </authorList>
    </citation>
    <scope>NUCLEOTIDE SEQUENCE</scope>
    <source>
        <strain evidence="8">CGMCC 1.12754</strain>
    </source>
</reference>
<evidence type="ECO:0000256" key="4">
    <source>
        <dbReference type="ARBA" id="ARBA00022989"/>
    </source>
</evidence>
<reference evidence="8" key="2">
    <citation type="submission" date="2020-09" db="EMBL/GenBank/DDBJ databases">
        <authorList>
            <person name="Sun Q."/>
            <person name="Zhou Y."/>
        </authorList>
    </citation>
    <scope>NUCLEOTIDE SEQUENCE</scope>
    <source>
        <strain evidence="8">CGMCC 1.12754</strain>
    </source>
</reference>
<evidence type="ECO:0000256" key="3">
    <source>
        <dbReference type="ARBA" id="ARBA00022692"/>
    </source>
</evidence>
<evidence type="ECO:0000313" key="8">
    <source>
        <dbReference type="EMBL" id="GGG61344.1"/>
    </source>
</evidence>
<dbReference type="PANTHER" id="PTHR34820">
    <property type="entry name" value="INNER MEMBRANE PROTEIN YEBZ"/>
    <property type="match status" value="1"/>
</dbReference>
<evidence type="ECO:0000256" key="2">
    <source>
        <dbReference type="ARBA" id="ARBA00022475"/>
    </source>
</evidence>
<feature type="transmembrane region" description="Helical" evidence="6">
    <location>
        <begin position="358"/>
        <end position="380"/>
    </location>
</feature>
<feature type="transmembrane region" description="Helical" evidence="6">
    <location>
        <begin position="269"/>
        <end position="286"/>
    </location>
</feature>
<evidence type="ECO:0000256" key="5">
    <source>
        <dbReference type="ARBA" id="ARBA00023136"/>
    </source>
</evidence>
<feature type="transmembrane region" description="Helical" evidence="6">
    <location>
        <begin position="229"/>
        <end position="248"/>
    </location>
</feature>
<dbReference type="PANTHER" id="PTHR34820:SF4">
    <property type="entry name" value="INNER MEMBRANE PROTEIN YEBZ"/>
    <property type="match status" value="1"/>
</dbReference>
<comment type="subcellular location">
    <subcellularLocation>
        <location evidence="1">Cell membrane</location>
        <topology evidence="1">Multi-pass membrane protein</topology>
    </subcellularLocation>
</comment>
<feature type="domain" description="Copper resistance protein D" evidence="7">
    <location>
        <begin position="175"/>
        <end position="280"/>
    </location>
</feature>
<keyword evidence="4 6" id="KW-1133">Transmembrane helix</keyword>
<protein>
    <recommendedName>
        <fullName evidence="7">Copper resistance protein D domain-containing protein</fullName>
    </recommendedName>
</protein>